<keyword evidence="2" id="KW-0472">Membrane</keyword>
<evidence type="ECO:0000313" key="3">
    <source>
        <dbReference type="EMBL" id="MFC3580220.1"/>
    </source>
</evidence>
<feature type="compositionally biased region" description="Polar residues" evidence="1">
    <location>
        <begin position="162"/>
        <end position="183"/>
    </location>
</feature>
<organism evidence="3 4">
    <name type="scientific">Sphingomonas hylomeconis</name>
    <dbReference type="NCBI Taxonomy" id="1395958"/>
    <lineage>
        <taxon>Bacteria</taxon>
        <taxon>Pseudomonadati</taxon>
        <taxon>Pseudomonadota</taxon>
        <taxon>Alphaproteobacteria</taxon>
        <taxon>Sphingomonadales</taxon>
        <taxon>Sphingomonadaceae</taxon>
        <taxon>Sphingomonas</taxon>
    </lineage>
</organism>
<dbReference type="EMBL" id="JBHRXP010000003">
    <property type="protein sequence ID" value="MFC3580220.1"/>
    <property type="molecule type" value="Genomic_DNA"/>
</dbReference>
<keyword evidence="2" id="KW-1133">Transmembrane helix</keyword>
<evidence type="ECO:0000256" key="1">
    <source>
        <dbReference type="SAM" id="MobiDB-lite"/>
    </source>
</evidence>
<reference evidence="4" key="1">
    <citation type="journal article" date="2019" name="Int. J. Syst. Evol. Microbiol.">
        <title>The Global Catalogue of Microorganisms (GCM) 10K type strain sequencing project: providing services to taxonomists for standard genome sequencing and annotation.</title>
        <authorList>
            <consortium name="The Broad Institute Genomics Platform"/>
            <consortium name="The Broad Institute Genome Sequencing Center for Infectious Disease"/>
            <person name="Wu L."/>
            <person name="Ma J."/>
        </authorList>
    </citation>
    <scope>NUCLEOTIDE SEQUENCE [LARGE SCALE GENOMIC DNA]</scope>
    <source>
        <strain evidence="4">KCTC 42739</strain>
    </source>
</reference>
<evidence type="ECO:0000256" key="2">
    <source>
        <dbReference type="SAM" id="Phobius"/>
    </source>
</evidence>
<comment type="caution">
    <text evidence="3">The sequence shown here is derived from an EMBL/GenBank/DDBJ whole genome shotgun (WGS) entry which is preliminary data.</text>
</comment>
<feature type="compositionally biased region" description="Polar residues" evidence="1">
    <location>
        <begin position="137"/>
        <end position="147"/>
    </location>
</feature>
<dbReference type="RefSeq" id="WP_261295440.1">
    <property type="nucleotide sequence ID" value="NZ_JANQBK010000015.1"/>
</dbReference>
<proteinExistence type="predicted"/>
<protein>
    <submittedName>
        <fullName evidence="3">TadE/TadG family type IV pilus assembly protein</fullName>
    </submittedName>
</protein>
<feature type="transmembrane region" description="Helical" evidence="2">
    <location>
        <begin position="21"/>
        <end position="41"/>
    </location>
</feature>
<sequence>MMFRTTASAFLRRLRRDRSGLALLEFAYTLPIVMGIGLYGVETANLALMNMRVSQAALNLADNASRVGDNSGLVLQQLREVDINDVLAQVRVQTKGWELTTRGRVTLSSLEANASGAQVIHWQRCIGLKSGTGYDSSYGRTRISGSTPAPADGTAPYDPTAGVNTASTGDNSATHPGSSTTGMGETGAKVTAPPSSGVMFVEINYDYKPVVTGAWLPGGAAKLKYIASFIVRDKRDFTQIYNPVTSPVTPRSTCNLYTS</sequence>
<accession>A0ABV7STU7</accession>
<keyword evidence="2" id="KW-0812">Transmembrane</keyword>
<gene>
    <name evidence="3" type="ORF">ACFONA_08585</name>
</gene>
<evidence type="ECO:0000313" key="4">
    <source>
        <dbReference type="Proteomes" id="UP001595713"/>
    </source>
</evidence>
<dbReference type="Proteomes" id="UP001595713">
    <property type="component" value="Unassembled WGS sequence"/>
</dbReference>
<keyword evidence="4" id="KW-1185">Reference proteome</keyword>
<feature type="region of interest" description="Disordered" evidence="1">
    <location>
        <begin position="137"/>
        <end position="191"/>
    </location>
</feature>
<name>A0ABV7STU7_9SPHN</name>